<evidence type="ECO:0000313" key="8">
    <source>
        <dbReference type="Proteomes" id="UP000325395"/>
    </source>
</evidence>
<gene>
    <name evidence="7" type="ORF">BDV36DRAFT_292431</name>
</gene>
<dbReference type="InterPro" id="IPR036864">
    <property type="entry name" value="Zn2-C6_fun-type_DNA-bd_sf"/>
</dbReference>
<protein>
    <recommendedName>
        <fullName evidence="6">Zn(2)-C6 fungal-type domain-containing protein</fullName>
    </recommendedName>
</protein>
<evidence type="ECO:0000256" key="1">
    <source>
        <dbReference type="ARBA" id="ARBA00023015"/>
    </source>
</evidence>
<dbReference type="Pfam" id="PF00172">
    <property type="entry name" value="Zn_clus"/>
    <property type="match status" value="1"/>
</dbReference>
<keyword evidence="4" id="KW-0539">Nucleus</keyword>
<proteinExistence type="predicted"/>
<accession>A0ABQ6WVV4</accession>
<dbReference type="SUPFAM" id="SSF57701">
    <property type="entry name" value="Zn2/Cys6 DNA-binding domain"/>
    <property type="match status" value="1"/>
</dbReference>
<evidence type="ECO:0000259" key="6">
    <source>
        <dbReference type="PROSITE" id="PS50048"/>
    </source>
</evidence>
<feature type="region of interest" description="Disordered" evidence="5">
    <location>
        <begin position="45"/>
        <end position="79"/>
    </location>
</feature>
<feature type="compositionally biased region" description="Basic and acidic residues" evidence="5">
    <location>
        <begin position="62"/>
        <end position="75"/>
    </location>
</feature>
<organism evidence="7 8">
    <name type="scientific">Aspergillus pseudocaelatus</name>
    <dbReference type="NCBI Taxonomy" id="1825620"/>
    <lineage>
        <taxon>Eukaryota</taxon>
        <taxon>Fungi</taxon>
        <taxon>Dikarya</taxon>
        <taxon>Ascomycota</taxon>
        <taxon>Pezizomycotina</taxon>
        <taxon>Eurotiomycetes</taxon>
        <taxon>Eurotiomycetidae</taxon>
        <taxon>Eurotiales</taxon>
        <taxon>Aspergillaceae</taxon>
        <taxon>Aspergillus</taxon>
        <taxon>Aspergillus subgen. Circumdati</taxon>
    </lineage>
</organism>
<dbReference type="PROSITE" id="PS00463">
    <property type="entry name" value="ZN2_CY6_FUNGAL_1"/>
    <property type="match status" value="1"/>
</dbReference>
<evidence type="ECO:0000256" key="3">
    <source>
        <dbReference type="ARBA" id="ARBA00023163"/>
    </source>
</evidence>
<evidence type="ECO:0000256" key="5">
    <source>
        <dbReference type="SAM" id="MobiDB-lite"/>
    </source>
</evidence>
<keyword evidence="1" id="KW-0805">Transcription regulation</keyword>
<dbReference type="InterPro" id="IPR001138">
    <property type="entry name" value="Zn2Cys6_DnaBD"/>
</dbReference>
<dbReference type="Gene3D" id="4.10.240.10">
    <property type="entry name" value="Zn(2)-C6 fungal-type DNA-binding domain"/>
    <property type="match status" value="1"/>
</dbReference>
<dbReference type="SMART" id="SM00066">
    <property type="entry name" value="GAL4"/>
    <property type="match status" value="1"/>
</dbReference>
<dbReference type="EMBL" id="ML735702">
    <property type="protein sequence ID" value="KAE8421234.1"/>
    <property type="molecule type" value="Genomic_DNA"/>
</dbReference>
<reference evidence="7 8" key="1">
    <citation type="submission" date="2019-04" db="EMBL/GenBank/DDBJ databases">
        <authorList>
            <consortium name="DOE Joint Genome Institute"/>
            <person name="Mondo S."/>
            <person name="Kjaerbolling I."/>
            <person name="Vesth T."/>
            <person name="Frisvad J.C."/>
            <person name="Nybo J.L."/>
            <person name="Theobald S."/>
            <person name="Kildgaard S."/>
            <person name="Isbrandt T."/>
            <person name="Kuo A."/>
            <person name="Sato A."/>
            <person name="Lyhne E.K."/>
            <person name="Kogle M.E."/>
            <person name="Wiebenga A."/>
            <person name="Kun R.S."/>
            <person name="Lubbers R.J."/>
            <person name="Makela M.R."/>
            <person name="Barry K."/>
            <person name="Chovatia M."/>
            <person name="Clum A."/>
            <person name="Daum C."/>
            <person name="Haridas S."/>
            <person name="He G."/>
            <person name="LaButti K."/>
            <person name="Lipzen A."/>
            <person name="Riley R."/>
            <person name="Salamov A."/>
            <person name="Simmons B.A."/>
            <person name="Magnuson J.K."/>
            <person name="Henrissat B."/>
            <person name="Mortensen U.H."/>
            <person name="Larsen T.O."/>
            <person name="Devries R.P."/>
            <person name="Grigoriev I.V."/>
            <person name="Machida M."/>
            <person name="Baker S.E."/>
            <person name="Andersen M.R."/>
            <person name="Cantor M.N."/>
            <person name="Hua S.X."/>
        </authorList>
    </citation>
    <scope>NUCLEOTIDE SEQUENCE [LARGE SCALE GENOMIC DNA]</scope>
    <source>
        <strain evidence="7 8">CBS 117616</strain>
    </source>
</reference>
<dbReference type="CDD" id="cd00067">
    <property type="entry name" value="GAL4"/>
    <property type="match status" value="1"/>
</dbReference>
<evidence type="ECO:0000313" key="7">
    <source>
        <dbReference type="EMBL" id="KAE8421234.1"/>
    </source>
</evidence>
<sequence length="405" mass="44692">MSKRRLACERCRDQKLKCIRRDENNFEPCVRCLQAQAECIISLRKTPGRPAGRNNPSSQHCSTREPQESRTKSLDNGRAIDSLLVPGNGSILPEDLFGMGPTSSLDSGGSDPATLFSSVSPPMYIQDFADSRFKYPDPATDFPFLWGSSGDSSSLSRCSSFHLLDQTYDPGFQLPRLQQQLSKQLFLLRSVSWDITTVMKLDCIPCSCQRQPGDGSREFNPLSSTFEVISEFEQLLSIVRSRMTDQEGGRTPGFRQEINVSYSLTAMSCYLQLVLIYDCIISYVLDQASSNPVVRDFILNSTPNISLGGFVVPSPKNVFGPLFVQLLQLKIRPIECALGLPQDCCISEETNCDSVSRGPGLLSGKQGESILAALKGSCLGETDDTKTLGVIEALKDKMTRIESFE</sequence>
<feature type="domain" description="Zn(2)-C6 fungal-type" evidence="6">
    <location>
        <begin position="7"/>
        <end position="41"/>
    </location>
</feature>
<keyword evidence="2" id="KW-0238">DNA-binding</keyword>
<keyword evidence="8" id="KW-1185">Reference proteome</keyword>
<dbReference type="Proteomes" id="UP000325395">
    <property type="component" value="Unassembled WGS sequence"/>
</dbReference>
<name>A0ABQ6WVV4_9EURO</name>
<keyword evidence="3" id="KW-0804">Transcription</keyword>
<evidence type="ECO:0000256" key="2">
    <source>
        <dbReference type="ARBA" id="ARBA00023125"/>
    </source>
</evidence>
<evidence type="ECO:0000256" key="4">
    <source>
        <dbReference type="ARBA" id="ARBA00023242"/>
    </source>
</evidence>
<dbReference type="PROSITE" id="PS50048">
    <property type="entry name" value="ZN2_CY6_FUNGAL_2"/>
    <property type="match status" value="1"/>
</dbReference>